<keyword evidence="3" id="KW-1185">Reference proteome</keyword>
<reference evidence="2 3" key="1">
    <citation type="submission" date="2016-10" db="EMBL/GenBank/DDBJ databases">
        <authorList>
            <person name="de Groot N.N."/>
        </authorList>
    </citation>
    <scope>NUCLEOTIDE SEQUENCE [LARGE SCALE GENOMIC DNA]</scope>
    <source>
        <strain evidence="2 3">CGMCC 1.10331</strain>
    </source>
</reference>
<proteinExistence type="predicted"/>
<evidence type="ECO:0000313" key="3">
    <source>
        <dbReference type="Proteomes" id="UP000236740"/>
    </source>
</evidence>
<organism evidence="2 3">
    <name type="scientific">Halobellus limi</name>
    <dbReference type="NCBI Taxonomy" id="699433"/>
    <lineage>
        <taxon>Archaea</taxon>
        <taxon>Methanobacteriati</taxon>
        <taxon>Methanobacteriota</taxon>
        <taxon>Stenosarchaea group</taxon>
        <taxon>Halobacteria</taxon>
        <taxon>Halobacteriales</taxon>
        <taxon>Haloferacaceae</taxon>
        <taxon>Halobellus</taxon>
    </lineage>
</organism>
<name>A0A1H5ZTJ6_9EURY</name>
<dbReference type="KEGG" id="hlm:DV707_09975"/>
<evidence type="ECO:0000313" key="1">
    <source>
        <dbReference type="EMBL" id="QCC47961.1"/>
    </source>
</evidence>
<sequence>MNVDAVLPRDAIPSVDDPSFGRDYVGDPDDEVVVVDGAAVGGTAGVDSGDGGSEEAPPPARAYPIRILSYHEIVNDAVGGRPIAVTWCPICWSAAVYDRTVGGRMLTFGTSGKLADDALVMYDRATGTEWRQTTGRAISGELEGERLRTLAAPVTTWKRFAAEHPDGVVLQPVRGGESGSGRSARDAYDMRPYERYARSGEFGLYGMRGEGRRRTWDREDVDAKAVVLGIERGDEAAGYPVDHVEAAGGVVTDTVGGLDVVVFAADGRTGVFEDPGFAFETREGTVRGDGATWDPTTGRSSDGRRLDRVPARRLFAFAWQDAHGPDSFVGT</sequence>
<dbReference type="Proteomes" id="UP000236740">
    <property type="component" value="Unassembled WGS sequence"/>
</dbReference>
<gene>
    <name evidence="1" type="ORF">DV707_09975</name>
    <name evidence="2" type="ORF">SAMN04488133_2159</name>
</gene>
<accession>A0A1H5ZTJ6</accession>
<dbReference type="EMBL" id="FNVN01000002">
    <property type="protein sequence ID" value="SEG39294.1"/>
    <property type="molecule type" value="Genomic_DNA"/>
</dbReference>
<dbReference type="AlphaFoldDB" id="A0A1H5ZTJ6"/>
<dbReference type="Pfam" id="PF11376">
    <property type="entry name" value="DUF3179"/>
    <property type="match status" value="1"/>
</dbReference>
<dbReference type="EMBL" id="CP031311">
    <property type="protein sequence ID" value="QCC47961.1"/>
    <property type="molecule type" value="Genomic_DNA"/>
</dbReference>
<dbReference type="Proteomes" id="UP000296733">
    <property type="component" value="Chromosome"/>
</dbReference>
<reference evidence="1 4" key="2">
    <citation type="journal article" date="2019" name="Nat. Commun.">
        <title>A new type of DNA phosphorothioation-based antiviral system in archaea.</title>
        <authorList>
            <person name="Xiong L."/>
            <person name="Liu S."/>
            <person name="Chen S."/>
            <person name="Xiao Y."/>
            <person name="Zhu B."/>
            <person name="Gao Y."/>
            <person name="Zhang Y."/>
            <person name="Chen B."/>
            <person name="Luo J."/>
            <person name="Deng Z."/>
            <person name="Chen X."/>
            <person name="Wang L."/>
            <person name="Chen S."/>
        </authorList>
    </citation>
    <scope>NUCLEOTIDE SEQUENCE [LARGE SCALE GENOMIC DNA]</scope>
    <source>
        <strain evidence="1 4">CGMCC 1.10331</strain>
    </source>
</reference>
<dbReference type="RefSeq" id="WP_103991839.1">
    <property type="nucleotide sequence ID" value="NZ_CP031311.1"/>
</dbReference>
<evidence type="ECO:0000313" key="2">
    <source>
        <dbReference type="EMBL" id="SEG39294.1"/>
    </source>
</evidence>
<dbReference type="GeneID" id="39858419"/>
<protein>
    <submittedName>
        <fullName evidence="1">DUF3179 domain-containing protein</fullName>
    </submittedName>
</protein>
<evidence type="ECO:0000313" key="4">
    <source>
        <dbReference type="Proteomes" id="UP000296733"/>
    </source>
</evidence>
<dbReference type="OrthoDB" id="2731at2157"/>
<dbReference type="InterPro" id="IPR021516">
    <property type="entry name" value="DUF3179"/>
</dbReference>